<dbReference type="PANTHER" id="PTHR38451">
    <property type="entry name" value="TRNA (ADENINE(22)-N(1))-METHYLTRANSFERASE"/>
    <property type="match status" value="1"/>
</dbReference>
<dbReference type="PIRSF" id="PIRSF028234">
    <property type="entry name" value="UCP028234"/>
    <property type="match status" value="1"/>
</dbReference>
<reference evidence="2" key="1">
    <citation type="journal article" date="2019" name="Int. J. Syst. Evol. Microbiol.">
        <title>The Global Catalogue of Microorganisms (GCM) 10K type strain sequencing project: providing services to taxonomists for standard genome sequencing and annotation.</title>
        <authorList>
            <consortium name="The Broad Institute Genomics Platform"/>
            <consortium name="The Broad Institute Genome Sequencing Center for Infectious Disease"/>
            <person name="Wu L."/>
            <person name="Ma J."/>
        </authorList>
    </citation>
    <scope>NUCLEOTIDE SEQUENCE [LARGE SCALE GENOMIC DNA]</scope>
    <source>
        <strain evidence="2">JCM 17329</strain>
    </source>
</reference>
<dbReference type="Pfam" id="PF12847">
    <property type="entry name" value="Methyltransf_18"/>
    <property type="match status" value="1"/>
</dbReference>
<evidence type="ECO:0000313" key="2">
    <source>
        <dbReference type="Proteomes" id="UP001501479"/>
    </source>
</evidence>
<organism evidence="1 2">
    <name type="scientific">Oceanisphaera sediminis</name>
    <dbReference type="NCBI Taxonomy" id="981381"/>
    <lineage>
        <taxon>Bacteria</taxon>
        <taxon>Pseudomonadati</taxon>
        <taxon>Pseudomonadota</taxon>
        <taxon>Gammaproteobacteria</taxon>
        <taxon>Aeromonadales</taxon>
        <taxon>Aeromonadaceae</taxon>
        <taxon>Oceanisphaera</taxon>
    </lineage>
</organism>
<proteinExistence type="predicted"/>
<dbReference type="PANTHER" id="PTHR38451:SF1">
    <property type="entry name" value="TRNA (ADENINE(22)-N(1))-METHYLTRANSFERASE"/>
    <property type="match status" value="1"/>
</dbReference>
<dbReference type="InterPro" id="IPR016876">
    <property type="entry name" value="UCP028234"/>
</dbReference>
<dbReference type="EMBL" id="BAABDS010000010">
    <property type="protein sequence ID" value="GAA3704991.1"/>
    <property type="molecule type" value="Genomic_DNA"/>
</dbReference>
<sequence length="249" mass="28506">MSQTLIMKIGKRLQHIDAMVATGYTHIWDCCCDHGLLGASLLSRQAAPFIHFVDIVPELMGELETRLRRFYPAMAPHPSPSPDRSVWQVHCIDVASLPLSRHEGRQLVIIAGVGGDLMVQLVRAIHEDNPNADIDFLLCPVHHQFALRRQLIKLDFQLLEERLVEENRRFYELLLVSSKARDIQPRCRAQRRVSTVGEQIWQAHSPEQADIASRYLSKTLAHYQRMQRGLDDVTPIIEAYQAVIIQAHR</sequence>
<dbReference type="Proteomes" id="UP001501479">
    <property type="component" value="Unassembled WGS sequence"/>
</dbReference>
<name>A0ABP7DJC3_9GAMM</name>
<keyword evidence="2" id="KW-1185">Reference proteome</keyword>
<dbReference type="Gene3D" id="3.40.50.150">
    <property type="entry name" value="Vaccinia Virus protein VP39"/>
    <property type="match status" value="1"/>
</dbReference>
<dbReference type="RefSeq" id="WP_344962959.1">
    <property type="nucleotide sequence ID" value="NZ_BAABDS010000010.1"/>
</dbReference>
<dbReference type="InterPro" id="IPR029063">
    <property type="entry name" value="SAM-dependent_MTases_sf"/>
</dbReference>
<comment type="caution">
    <text evidence="1">The sequence shown here is derived from an EMBL/GenBank/DDBJ whole genome shotgun (WGS) entry which is preliminary data.</text>
</comment>
<protein>
    <submittedName>
        <fullName evidence="1">tRNA (Adenine(22)-N(1))-methyltransferase TrmK</fullName>
    </submittedName>
</protein>
<gene>
    <name evidence="1" type="ORF">GCM10022421_09870</name>
</gene>
<evidence type="ECO:0000313" key="1">
    <source>
        <dbReference type="EMBL" id="GAA3704991.1"/>
    </source>
</evidence>
<accession>A0ABP7DJC3</accession>